<accession>M3YGM9</accession>
<feature type="transmembrane region" description="Helical" evidence="12">
    <location>
        <begin position="103"/>
        <end position="125"/>
    </location>
</feature>
<keyword evidence="5 12" id="KW-0552">Olfaction</keyword>
<dbReference type="PRINTS" id="PR00237">
    <property type="entry name" value="GPCRRHODOPSN"/>
</dbReference>
<dbReference type="GO" id="GO:0071396">
    <property type="term" value="P:cellular response to lipid"/>
    <property type="evidence" value="ECO:0007669"/>
    <property type="project" value="UniProtKB-ARBA"/>
</dbReference>
<dbReference type="HOGENOM" id="CLU_012526_0_0_1"/>
<keyword evidence="12" id="KW-1003">Cell membrane</keyword>
<dbReference type="PANTHER" id="PTHR26450:SF79">
    <property type="entry name" value="G-PROTEIN COUPLED RECEPTORS FAMILY 1 PROFILE DOMAIN-CONTAINING PROTEIN"/>
    <property type="match status" value="1"/>
</dbReference>
<evidence type="ECO:0000313" key="14">
    <source>
        <dbReference type="Ensembl" id="ENSMPUP00000010486.1"/>
    </source>
</evidence>
<dbReference type="eggNOG" id="ENOG502RF9W">
    <property type="taxonomic scope" value="Eukaryota"/>
</dbReference>
<feature type="transmembrane region" description="Helical" evidence="12">
    <location>
        <begin position="246"/>
        <end position="270"/>
    </location>
</feature>
<evidence type="ECO:0000256" key="6">
    <source>
        <dbReference type="ARBA" id="ARBA00022989"/>
    </source>
</evidence>
<dbReference type="GO" id="GO:0005886">
    <property type="term" value="C:plasma membrane"/>
    <property type="evidence" value="ECO:0007669"/>
    <property type="project" value="UniProtKB-SubCell"/>
</dbReference>
<keyword evidence="4 11" id="KW-0812">Transmembrane</keyword>
<evidence type="ECO:0000256" key="9">
    <source>
        <dbReference type="ARBA" id="ARBA00023170"/>
    </source>
</evidence>
<feature type="transmembrane region" description="Helical" evidence="12">
    <location>
        <begin position="66"/>
        <end position="91"/>
    </location>
</feature>
<evidence type="ECO:0000256" key="7">
    <source>
        <dbReference type="ARBA" id="ARBA00023040"/>
    </source>
</evidence>
<feature type="domain" description="G-protein coupled receptors family 1 profile" evidence="13">
    <location>
        <begin position="46"/>
        <end position="297"/>
    </location>
</feature>
<dbReference type="PROSITE" id="PS00237">
    <property type="entry name" value="G_PROTEIN_RECEP_F1_1"/>
    <property type="match status" value="1"/>
</dbReference>
<sequence length="324" mass="36435">SKRHVMVFFNSSTYRPFLLSGFPGLEDSHPVISILFCALYLIALMGNITILVVIRVEQSLHAPMYLFLSMLAATDLGLCAATLPTLLKLFWLNVREIDFDACLIQMFFIHVFSLMESGILLTMAFDRYVAISNPLRYTTILTDSTIAKIGVGLLLRAVVVIFPGPFLIKRLRFCKANVLSHSYCLHPDIIKLSCSDHQINSIYGLIIILITFGVDSVLILLSYVKILITVLSIASQEEQFKALNTCVSHICAVLLVYVPMMGVSIIHRFGKHVPPLVHIIMGYVYLLIPPVLNPVVYCVKTQEIRTRILVNLSKNRLFTQYQLG</sequence>
<dbReference type="CDD" id="cd15222">
    <property type="entry name" value="7tmA_OR51-like"/>
    <property type="match status" value="1"/>
</dbReference>
<keyword evidence="10 11" id="KW-0807">Transducer</keyword>
<name>M3YGM9_MUSPF</name>
<proteinExistence type="inferred from homology"/>
<evidence type="ECO:0000256" key="2">
    <source>
        <dbReference type="ARBA" id="ARBA00004141"/>
    </source>
</evidence>
<dbReference type="PRINTS" id="PR00245">
    <property type="entry name" value="OLFACTORYR"/>
</dbReference>
<evidence type="ECO:0000256" key="12">
    <source>
        <dbReference type="RuleBase" id="RU363047"/>
    </source>
</evidence>
<comment type="similarity">
    <text evidence="11">Belongs to the G-protein coupled receptor 1 family.</text>
</comment>
<dbReference type="AlphaFoldDB" id="M3YGM9"/>
<evidence type="ECO:0000256" key="3">
    <source>
        <dbReference type="ARBA" id="ARBA00022606"/>
    </source>
</evidence>
<dbReference type="STRING" id="9669.ENSMPUP00000010486"/>
<keyword evidence="6 12" id="KW-1133">Transmembrane helix</keyword>
<evidence type="ECO:0000256" key="11">
    <source>
        <dbReference type="RuleBase" id="RU000688"/>
    </source>
</evidence>
<dbReference type="OMA" id="HIIMGYI"/>
<reference evidence="14" key="1">
    <citation type="submission" date="2024-06" db="UniProtKB">
        <authorList>
            <consortium name="Ensembl"/>
        </authorList>
    </citation>
    <scope>IDENTIFICATION</scope>
</reference>
<evidence type="ECO:0000256" key="5">
    <source>
        <dbReference type="ARBA" id="ARBA00022725"/>
    </source>
</evidence>
<feature type="transmembrane region" description="Helical" evidence="12">
    <location>
        <begin position="202"/>
        <end position="234"/>
    </location>
</feature>
<dbReference type="SUPFAM" id="SSF81321">
    <property type="entry name" value="Family A G protein-coupled receptor-like"/>
    <property type="match status" value="1"/>
</dbReference>
<dbReference type="Pfam" id="PF13853">
    <property type="entry name" value="7tm_4"/>
    <property type="match status" value="1"/>
</dbReference>
<comment type="subcellular location">
    <subcellularLocation>
        <location evidence="12">Cell membrane</location>
        <topology evidence="12">Multi-pass membrane protein</topology>
    </subcellularLocation>
    <subcellularLocation>
        <location evidence="2">Membrane</location>
        <topology evidence="2">Multi-pass membrane protein</topology>
    </subcellularLocation>
</comment>
<evidence type="ECO:0000259" key="13">
    <source>
        <dbReference type="PROSITE" id="PS50262"/>
    </source>
</evidence>
<dbReference type="PROSITE" id="PS50262">
    <property type="entry name" value="G_PROTEIN_RECEP_F1_2"/>
    <property type="match status" value="1"/>
</dbReference>
<keyword evidence="3 12" id="KW-0716">Sensory transduction</keyword>
<feature type="transmembrane region" description="Helical" evidence="12">
    <location>
        <begin position="276"/>
        <end position="299"/>
    </location>
</feature>
<evidence type="ECO:0000256" key="4">
    <source>
        <dbReference type="ARBA" id="ARBA00022692"/>
    </source>
</evidence>
<dbReference type="GO" id="GO:0004930">
    <property type="term" value="F:G protein-coupled receptor activity"/>
    <property type="evidence" value="ECO:0007669"/>
    <property type="project" value="UniProtKB-KW"/>
</dbReference>
<dbReference type="FunFam" id="1.20.1070.10:FF:000002">
    <property type="entry name" value="Olfactory receptor"/>
    <property type="match status" value="1"/>
</dbReference>
<dbReference type="GeneTree" id="ENSGT01150000286908"/>
<dbReference type="PANTHER" id="PTHR26450">
    <property type="entry name" value="OLFACTORY RECEPTOR 56B1-RELATED"/>
    <property type="match status" value="1"/>
</dbReference>
<keyword evidence="8 12" id="KW-0472">Membrane</keyword>
<evidence type="ECO:0000256" key="10">
    <source>
        <dbReference type="ARBA" id="ARBA00023224"/>
    </source>
</evidence>
<keyword evidence="9 11" id="KW-0675">Receptor</keyword>
<protein>
    <recommendedName>
        <fullName evidence="12">Olfactory receptor</fullName>
    </recommendedName>
</protein>
<dbReference type="InParanoid" id="M3YGM9"/>
<dbReference type="Ensembl" id="ENSMPUT00000010655.1">
    <property type="protein sequence ID" value="ENSMPUP00000010486.1"/>
    <property type="gene ID" value="ENSMPUG00000010564.1"/>
</dbReference>
<dbReference type="GO" id="GO:0004984">
    <property type="term" value="F:olfactory receptor activity"/>
    <property type="evidence" value="ECO:0007669"/>
    <property type="project" value="InterPro"/>
</dbReference>
<evidence type="ECO:0000256" key="1">
    <source>
        <dbReference type="ARBA" id="ARBA00003929"/>
    </source>
</evidence>
<keyword evidence="7 11" id="KW-0297">G-protein coupled receptor</keyword>
<evidence type="ECO:0000256" key="8">
    <source>
        <dbReference type="ARBA" id="ARBA00023136"/>
    </source>
</evidence>
<comment type="function">
    <text evidence="1">Putative odorant or sperm cell receptor.</text>
</comment>
<dbReference type="InterPro" id="IPR000276">
    <property type="entry name" value="GPCR_Rhodpsn"/>
</dbReference>
<dbReference type="EMBL" id="AEYP01069309">
    <property type="status" value="NOT_ANNOTATED_CDS"/>
    <property type="molecule type" value="Genomic_DNA"/>
</dbReference>
<feature type="transmembrane region" description="Helical" evidence="12">
    <location>
        <begin position="146"/>
        <end position="168"/>
    </location>
</feature>
<feature type="transmembrane region" description="Helical" evidence="12">
    <location>
        <begin position="31"/>
        <end position="54"/>
    </location>
</feature>
<organism evidence="14">
    <name type="scientific">Mustela putorius furo</name>
    <name type="common">European domestic ferret</name>
    <name type="synonym">Mustela furo</name>
    <dbReference type="NCBI Taxonomy" id="9669"/>
    <lineage>
        <taxon>Eukaryota</taxon>
        <taxon>Metazoa</taxon>
        <taxon>Chordata</taxon>
        <taxon>Craniata</taxon>
        <taxon>Vertebrata</taxon>
        <taxon>Euteleostomi</taxon>
        <taxon>Mammalia</taxon>
        <taxon>Eutheria</taxon>
        <taxon>Laurasiatheria</taxon>
        <taxon>Carnivora</taxon>
        <taxon>Caniformia</taxon>
        <taxon>Musteloidea</taxon>
        <taxon>Mustelidae</taxon>
        <taxon>Mustelinae</taxon>
        <taxon>Mustela</taxon>
    </lineage>
</organism>
<dbReference type="InterPro" id="IPR050402">
    <property type="entry name" value="OR51/52/56-like"/>
</dbReference>
<dbReference type="InterPro" id="IPR000725">
    <property type="entry name" value="Olfact_rcpt"/>
</dbReference>
<dbReference type="Gene3D" id="1.20.1070.10">
    <property type="entry name" value="Rhodopsin 7-helix transmembrane proteins"/>
    <property type="match status" value="1"/>
</dbReference>
<dbReference type="InterPro" id="IPR017452">
    <property type="entry name" value="GPCR_Rhodpsn_7TM"/>
</dbReference>